<gene>
    <name evidence="1" type="ORF">QQS21_009985</name>
</gene>
<evidence type="ECO:0000313" key="1">
    <source>
        <dbReference type="EMBL" id="KAK2592327.1"/>
    </source>
</evidence>
<comment type="caution">
    <text evidence="1">The sequence shown here is derived from an EMBL/GenBank/DDBJ whole genome shotgun (WGS) entry which is preliminary data.</text>
</comment>
<reference evidence="1" key="1">
    <citation type="submission" date="2023-06" db="EMBL/GenBank/DDBJ databases">
        <title>Conoideocrella luteorostrata (Hypocreales: Clavicipitaceae), a potential biocontrol fungus for elongate hemlock scale in United States Christmas tree production areas.</title>
        <authorList>
            <person name="Barrett H."/>
            <person name="Lovett B."/>
            <person name="Macias A.M."/>
            <person name="Stajich J.E."/>
            <person name="Kasson M.T."/>
        </authorList>
    </citation>
    <scope>NUCLEOTIDE SEQUENCE</scope>
    <source>
        <strain evidence="1">ARSEF 14590</strain>
    </source>
</reference>
<dbReference type="AlphaFoldDB" id="A0AAJ0CIL3"/>
<evidence type="ECO:0000313" key="2">
    <source>
        <dbReference type="Proteomes" id="UP001251528"/>
    </source>
</evidence>
<protein>
    <submittedName>
        <fullName evidence="1">Uncharacterized protein</fullName>
    </submittedName>
</protein>
<proteinExistence type="predicted"/>
<dbReference type="Proteomes" id="UP001251528">
    <property type="component" value="Unassembled WGS sequence"/>
</dbReference>
<keyword evidence="2" id="KW-1185">Reference proteome</keyword>
<sequence length="118" mass="13731">MVDCEDAAIASGKLQEDQRLSCKMRESWASGDFWTIYAARKNFAFDCVYWEKLDSRYFGPDGRNTPPEDTWMNRVGLLDQQTCVDMEPFVDKKVAEMETRELAWDPDEYTLKQQAAMP</sequence>
<accession>A0AAJ0CIL3</accession>
<name>A0AAJ0CIL3_9HYPO</name>
<organism evidence="1 2">
    <name type="scientific">Conoideocrella luteorostrata</name>
    <dbReference type="NCBI Taxonomy" id="1105319"/>
    <lineage>
        <taxon>Eukaryota</taxon>
        <taxon>Fungi</taxon>
        <taxon>Dikarya</taxon>
        <taxon>Ascomycota</taxon>
        <taxon>Pezizomycotina</taxon>
        <taxon>Sordariomycetes</taxon>
        <taxon>Hypocreomycetidae</taxon>
        <taxon>Hypocreales</taxon>
        <taxon>Clavicipitaceae</taxon>
        <taxon>Conoideocrella</taxon>
    </lineage>
</organism>
<dbReference type="EMBL" id="JASWJB010000273">
    <property type="protein sequence ID" value="KAK2592327.1"/>
    <property type="molecule type" value="Genomic_DNA"/>
</dbReference>